<dbReference type="OrthoDB" id="20734at2759"/>
<keyword evidence="4" id="KW-0496">Mitochondrion</keyword>
<name>J7S1A5_HUIN7</name>
<dbReference type="AlphaFoldDB" id="J7S1A5"/>
<organism evidence="5 6">
    <name type="scientific">Huiozyma naganishii (strain ATCC MYA-139 / BCRC 22969 / CBS 8797 / KCTC 17520 / NBRC 10181 / NCYC 3082 / Yp74L-3)</name>
    <name type="common">Yeast</name>
    <name type="synonym">Kazachstania naganishii</name>
    <dbReference type="NCBI Taxonomy" id="1071383"/>
    <lineage>
        <taxon>Eukaryota</taxon>
        <taxon>Fungi</taxon>
        <taxon>Dikarya</taxon>
        <taxon>Ascomycota</taxon>
        <taxon>Saccharomycotina</taxon>
        <taxon>Saccharomycetes</taxon>
        <taxon>Saccharomycetales</taxon>
        <taxon>Saccharomycetaceae</taxon>
        <taxon>Huiozyma</taxon>
    </lineage>
</organism>
<accession>J7S1A5</accession>
<protein>
    <recommendedName>
        <fullName evidence="3">Required for respiratory growth protein 7, mitochondrial</fullName>
    </recommendedName>
</protein>
<dbReference type="RefSeq" id="XP_022465617.1">
    <property type="nucleotide sequence ID" value="XM_022609197.1"/>
</dbReference>
<reference evidence="5 6" key="1">
    <citation type="journal article" date="2011" name="Proc. Natl. Acad. Sci. U.S.A.">
        <title>Evolutionary erosion of yeast sex chromosomes by mating-type switching accidents.</title>
        <authorList>
            <person name="Gordon J.L."/>
            <person name="Armisen D."/>
            <person name="Proux-Wera E."/>
            <person name="Oheigeartaigh S.S."/>
            <person name="Byrne K.P."/>
            <person name="Wolfe K.H."/>
        </authorList>
    </citation>
    <scope>NUCLEOTIDE SEQUENCE [LARGE SCALE GENOMIC DNA]</scope>
    <source>
        <strain evidence="6">ATCC MYA-139 / BCRC 22969 / CBS 8797 / CCRC 22969 / KCTC 17520 / NBRC 10181 / NCYC 3082</strain>
    </source>
</reference>
<reference evidence="6" key="2">
    <citation type="submission" date="2012-08" db="EMBL/GenBank/DDBJ databases">
        <title>Genome sequence of Kazachstania naganishii.</title>
        <authorList>
            <person name="Gordon J.L."/>
            <person name="Armisen D."/>
            <person name="Proux-Wera E."/>
            <person name="OhEigeartaigh S.S."/>
            <person name="Byrne K.P."/>
            <person name="Wolfe K.H."/>
        </authorList>
    </citation>
    <scope>NUCLEOTIDE SEQUENCE [LARGE SCALE GENOMIC DNA]</scope>
    <source>
        <strain evidence="6">ATCC MYA-139 / BCRC 22969 / CBS 8797 / CCRC 22969 / KCTC 17520 / NBRC 10181 / NCYC 3082</strain>
    </source>
</reference>
<dbReference type="PANTHER" id="PTHR28133">
    <property type="entry name" value="REQUIRED FOR RESPIRATORY GROWTH PROTEIN 7, MITOCHONDRIAL"/>
    <property type="match status" value="1"/>
</dbReference>
<dbReference type="OMA" id="YYENEYA"/>
<evidence type="ECO:0000256" key="2">
    <source>
        <dbReference type="ARBA" id="ARBA00009554"/>
    </source>
</evidence>
<comment type="similarity">
    <text evidence="2">Belongs to the RRG7 family.</text>
</comment>
<dbReference type="HOGENOM" id="CLU_085105_1_0_1"/>
<dbReference type="KEGG" id="kng:KNAG_0G03150"/>
<dbReference type="Proteomes" id="UP000006310">
    <property type="component" value="Chromosome 7"/>
</dbReference>
<gene>
    <name evidence="5" type="primary">KNAG0G03150</name>
    <name evidence="5" type="ordered locus">KNAG_0G03150</name>
</gene>
<dbReference type="Pfam" id="PF10356">
    <property type="entry name" value="RRG7"/>
    <property type="match status" value="1"/>
</dbReference>
<evidence type="ECO:0000256" key="3">
    <source>
        <dbReference type="ARBA" id="ARBA00014638"/>
    </source>
</evidence>
<evidence type="ECO:0000313" key="5">
    <source>
        <dbReference type="EMBL" id="CCK71372.1"/>
    </source>
</evidence>
<dbReference type="GeneID" id="34527095"/>
<evidence type="ECO:0000256" key="4">
    <source>
        <dbReference type="ARBA" id="ARBA00023128"/>
    </source>
</evidence>
<dbReference type="InterPro" id="IPR018828">
    <property type="entry name" value="RRG7"/>
</dbReference>
<evidence type="ECO:0000256" key="1">
    <source>
        <dbReference type="ARBA" id="ARBA00004173"/>
    </source>
</evidence>
<evidence type="ECO:0000313" key="6">
    <source>
        <dbReference type="Proteomes" id="UP000006310"/>
    </source>
</evidence>
<dbReference type="GO" id="GO:0005739">
    <property type="term" value="C:mitochondrion"/>
    <property type="evidence" value="ECO:0007669"/>
    <property type="project" value="UniProtKB-SubCell"/>
</dbReference>
<dbReference type="PANTHER" id="PTHR28133:SF1">
    <property type="entry name" value="REQUIRED FOR RESPIRATORY GROWTH PROTEIN 7, MITOCHONDRIAL"/>
    <property type="match status" value="1"/>
</dbReference>
<proteinExistence type="inferred from homology"/>
<comment type="subcellular location">
    <subcellularLocation>
        <location evidence="1">Mitochondrion</location>
    </subcellularLocation>
</comment>
<dbReference type="eggNOG" id="ENOG502RZ1Q">
    <property type="taxonomic scope" value="Eukaryota"/>
</dbReference>
<keyword evidence="6" id="KW-1185">Reference proteome</keyword>
<sequence>MKFIWCVKRHIHNDTIRSFIELNKLIAHSTLFQGNLYEHVVMREVQNKLLIDNIEKIGGAHDGGVDLQGLWSVHEIYSRVNKVIPLSDRKTPRKEKLHGTSITPLALKLAEKGSESKPLNVLIQCKAFSTSKVALKELRELVGTFFSKVSSKNRRSSVIMMCSTQLLTKHAIDLINGLPIPLMYLRIEQLKQMENGQYDVDNSGKLVSYYENVYARKLLQNCGIDEWLKLEMYHDK</sequence>
<dbReference type="EMBL" id="HE978320">
    <property type="protein sequence ID" value="CCK71372.1"/>
    <property type="molecule type" value="Genomic_DNA"/>
</dbReference>